<evidence type="ECO:0000313" key="2">
    <source>
        <dbReference type="Proteomes" id="UP001595444"/>
    </source>
</evidence>
<dbReference type="EMBL" id="JBHRSL010000004">
    <property type="protein sequence ID" value="MFC3051588.1"/>
    <property type="molecule type" value="Genomic_DNA"/>
</dbReference>
<keyword evidence="2" id="KW-1185">Reference proteome</keyword>
<organism evidence="1 2">
    <name type="scientific">Kordiimonas pumila</name>
    <dbReference type="NCBI Taxonomy" id="2161677"/>
    <lineage>
        <taxon>Bacteria</taxon>
        <taxon>Pseudomonadati</taxon>
        <taxon>Pseudomonadota</taxon>
        <taxon>Alphaproteobacteria</taxon>
        <taxon>Kordiimonadales</taxon>
        <taxon>Kordiimonadaceae</taxon>
        <taxon>Kordiimonas</taxon>
    </lineage>
</organism>
<dbReference type="Proteomes" id="UP001595444">
    <property type="component" value="Unassembled WGS sequence"/>
</dbReference>
<comment type="caution">
    <text evidence="1">The sequence shown here is derived from an EMBL/GenBank/DDBJ whole genome shotgun (WGS) entry which is preliminary data.</text>
</comment>
<dbReference type="RefSeq" id="WP_194215065.1">
    <property type="nucleotide sequence ID" value="NZ_CP061205.1"/>
</dbReference>
<reference evidence="2" key="1">
    <citation type="journal article" date="2019" name="Int. J. Syst. Evol. Microbiol.">
        <title>The Global Catalogue of Microorganisms (GCM) 10K type strain sequencing project: providing services to taxonomists for standard genome sequencing and annotation.</title>
        <authorList>
            <consortium name="The Broad Institute Genomics Platform"/>
            <consortium name="The Broad Institute Genome Sequencing Center for Infectious Disease"/>
            <person name="Wu L."/>
            <person name="Ma J."/>
        </authorList>
    </citation>
    <scope>NUCLEOTIDE SEQUENCE [LARGE SCALE GENOMIC DNA]</scope>
    <source>
        <strain evidence="2">KCTC 62164</strain>
    </source>
</reference>
<accession>A0ABV7D343</accession>
<gene>
    <name evidence="1" type="ORF">ACFOKA_06720</name>
</gene>
<name>A0ABV7D343_9PROT</name>
<proteinExistence type="predicted"/>
<sequence>MNKHQHKSLSFPEGGTYTFKVADFSVQSGRLTFVTLDIMPRKGTILYDNAPLVGAGCSISAIDILLGNLIYEPEPGATGPWYATFEYTTISNFKSTYSGSVVFNITGEDALETVVQSAGRA</sequence>
<evidence type="ECO:0000313" key="1">
    <source>
        <dbReference type="EMBL" id="MFC3051588.1"/>
    </source>
</evidence>
<protein>
    <submittedName>
        <fullName evidence="1">Uncharacterized protein</fullName>
    </submittedName>
</protein>